<dbReference type="Proteomes" id="UP001159427">
    <property type="component" value="Unassembled WGS sequence"/>
</dbReference>
<comment type="function">
    <text evidence="1">Necessary for the splicing of pre-mRNA. Has a role in the recognition of the branch site (5'-UACUAAC-3'), the pyrimidine tract and the 3'-splice site at the 3'-end of introns.</text>
</comment>
<dbReference type="Gene3D" id="3.30.1370.10">
    <property type="entry name" value="K Homology domain, type 1"/>
    <property type="match status" value="1"/>
</dbReference>
<keyword evidence="3" id="KW-1185">Reference proteome</keyword>
<gene>
    <name evidence="2" type="ORF">PEVE_00030127</name>
</gene>
<comment type="subcellular location">
    <subcellularLocation>
        <location evidence="1">Nucleus</location>
    </subcellularLocation>
</comment>
<evidence type="ECO:0000313" key="3">
    <source>
        <dbReference type="Proteomes" id="UP001159427"/>
    </source>
</evidence>
<dbReference type="InterPro" id="IPR045071">
    <property type="entry name" value="BBP-like"/>
</dbReference>
<dbReference type="InterPro" id="IPR036612">
    <property type="entry name" value="KH_dom_type_1_sf"/>
</dbReference>
<keyword evidence="1" id="KW-0862">Zinc</keyword>
<comment type="similarity">
    <text evidence="1">Belongs to the BBP/SF1 family.</text>
</comment>
<keyword evidence="1" id="KW-0479">Metal-binding</keyword>
<dbReference type="PANTHER" id="PTHR11208:SF45">
    <property type="entry name" value="SPLICING FACTOR 1"/>
    <property type="match status" value="1"/>
</dbReference>
<dbReference type="PANTHER" id="PTHR11208">
    <property type="entry name" value="RNA-BINDING PROTEIN RELATED"/>
    <property type="match status" value="1"/>
</dbReference>
<keyword evidence="1" id="KW-0539">Nucleus</keyword>
<keyword evidence="1" id="KW-0747">Spliceosome</keyword>
<keyword evidence="1" id="KW-0508">mRNA splicing</keyword>
<evidence type="ECO:0000256" key="1">
    <source>
        <dbReference type="RuleBase" id="RU367126"/>
    </source>
</evidence>
<name>A0ABN8SZH8_9CNID</name>
<reference evidence="2 3" key="1">
    <citation type="submission" date="2022-05" db="EMBL/GenBank/DDBJ databases">
        <authorList>
            <consortium name="Genoscope - CEA"/>
            <person name="William W."/>
        </authorList>
    </citation>
    <scope>NUCLEOTIDE SEQUENCE [LARGE SCALE GENOMIC DNA]</scope>
</reference>
<sequence length="88" mass="10291">MRDGGEIGLSDVITYKDHWCRAIMWRSLDVSLAIGILRFDKEYEIKCEYKFSNPLYLRPPLIKIQDKVMIPQDNHPEVNFIGLLIGPR</sequence>
<organism evidence="2 3">
    <name type="scientific">Porites evermanni</name>
    <dbReference type="NCBI Taxonomy" id="104178"/>
    <lineage>
        <taxon>Eukaryota</taxon>
        <taxon>Metazoa</taxon>
        <taxon>Cnidaria</taxon>
        <taxon>Anthozoa</taxon>
        <taxon>Hexacorallia</taxon>
        <taxon>Scleractinia</taxon>
        <taxon>Fungiina</taxon>
        <taxon>Poritidae</taxon>
        <taxon>Porites</taxon>
    </lineage>
</organism>
<dbReference type="EMBL" id="CALNXI010004249">
    <property type="protein sequence ID" value="CAH3195389.1"/>
    <property type="molecule type" value="Genomic_DNA"/>
</dbReference>
<accession>A0ABN8SZH8</accession>
<keyword evidence="1" id="KW-0863">Zinc-finger</keyword>
<proteinExistence type="inferred from homology"/>
<evidence type="ECO:0000313" key="2">
    <source>
        <dbReference type="EMBL" id="CAH3195389.1"/>
    </source>
</evidence>
<comment type="caution">
    <text evidence="2">The sequence shown here is derived from an EMBL/GenBank/DDBJ whole genome shotgun (WGS) entry which is preliminary data.</text>
</comment>
<protein>
    <recommendedName>
        <fullName evidence="1">Branchpoint-bridging protein</fullName>
    </recommendedName>
</protein>
<keyword evidence="1" id="KW-0507">mRNA processing</keyword>